<dbReference type="EMBL" id="JAUJYO010000007">
    <property type="protein sequence ID" value="KAK1311658.1"/>
    <property type="molecule type" value="Genomic_DNA"/>
</dbReference>
<gene>
    <name evidence="1" type="ORF">QJS10_CPA07g01090</name>
</gene>
<dbReference type="AlphaFoldDB" id="A0AAV9EFI8"/>
<reference evidence="1" key="2">
    <citation type="submission" date="2023-06" db="EMBL/GenBank/DDBJ databases">
        <authorList>
            <person name="Ma L."/>
            <person name="Liu K.-W."/>
            <person name="Li Z."/>
            <person name="Hsiao Y.-Y."/>
            <person name="Qi Y."/>
            <person name="Fu T."/>
            <person name="Tang G."/>
            <person name="Zhang D."/>
            <person name="Sun W.-H."/>
            <person name="Liu D.-K."/>
            <person name="Li Y."/>
            <person name="Chen G.-Z."/>
            <person name="Liu X.-D."/>
            <person name="Liao X.-Y."/>
            <person name="Jiang Y.-T."/>
            <person name="Yu X."/>
            <person name="Hao Y."/>
            <person name="Huang J."/>
            <person name="Zhao X.-W."/>
            <person name="Ke S."/>
            <person name="Chen Y.-Y."/>
            <person name="Wu W.-L."/>
            <person name="Hsu J.-L."/>
            <person name="Lin Y.-F."/>
            <person name="Huang M.-D."/>
            <person name="Li C.-Y."/>
            <person name="Huang L."/>
            <person name="Wang Z.-W."/>
            <person name="Zhao X."/>
            <person name="Zhong W.-Y."/>
            <person name="Peng D.-H."/>
            <person name="Ahmad S."/>
            <person name="Lan S."/>
            <person name="Zhang J.-S."/>
            <person name="Tsai W.-C."/>
            <person name="Van De Peer Y."/>
            <person name="Liu Z.-J."/>
        </authorList>
    </citation>
    <scope>NUCLEOTIDE SEQUENCE</scope>
    <source>
        <strain evidence="1">CP</strain>
        <tissue evidence="1">Leaves</tissue>
    </source>
</reference>
<protein>
    <submittedName>
        <fullName evidence="1">Uncharacterized protein</fullName>
    </submittedName>
</protein>
<comment type="caution">
    <text evidence="1">The sequence shown here is derived from an EMBL/GenBank/DDBJ whole genome shotgun (WGS) entry which is preliminary data.</text>
</comment>
<sequence>MRVSERGLFRGRFFGFVIIKDKHEQRIKIRAFRSAIDCVVNHALLFFLWGRCWRVS</sequence>
<organism evidence="1 2">
    <name type="scientific">Acorus calamus</name>
    <name type="common">Sweet flag</name>
    <dbReference type="NCBI Taxonomy" id="4465"/>
    <lineage>
        <taxon>Eukaryota</taxon>
        <taxon>Viridiplantae</taxon>
        <taxon>Streptophyta</taxon>
        <taxon>Embryophyta</taxon>
        <taxon>Tracheophyta</taxon>
        <taxon>Spermatophyta</taxon>
        <taxon>Magnoliopsida</taxon>
        <taxon>Liliopsida</taxon>
        <taxon>Acoraceae</taxon>
        <taxon>Acorus</taxon>
    </lineage>
</organism>
<dbReference type="Proteomes" id="UP001180020">
    <property type="component" value="Unassembled WGS sequence"/>
</dbReference>
<keyword evidence="2" id="KW-1185">Reference proteome</keyword>
<evidence type="ECO:0000313" key="2">
    <source>
        <dbReference type="Proteomes" id="UP001180020"/>
    </source>
</evidence>
<accession>A0AAV9EFI8</accession>
<proteinExistence type="predicted"/>
<reference evidence="1" key="1">
    <citation type="journal article" date="2023" name="Nat. Commun.">
        <title>Diploid and tetraploid genomes of Acorus and the evolution of monocots.</title>
        <authorList>
            <person name="Ma L."/>
            <person name="Liu K.W."/>
            <person name="Li Z."/>
            <person name="Hsiao Y.Y."/>
            <person name="Qi Y."/>
            <person name="Fu T."/>
            <person name="Tang G.D."/>
            <person name="Zhang D."/>
            <person name="Sun W.H."/>
            <person name="Liu D.K."/>
            <person name="Li Y."/>
            <person name="Chen G.Z."/>
            <person name="Liu X.D."/>
            <person name="Liao X.Y."/>
            <person name="Jiang Y.T."/>
            <person name="Yu X."/>
            <person name="Hao Y."/>
            <person name="Huang J."/>
            <person name="Zhao X.W."/>
            <person name="Ke S."/>
            <person name="Chen Y.Y."/>
            <person name="Wu W.L."/>
            <person name="Hsu J.L."/>
            <person name="Lin Y.F."/>
            <person name="Huang M.D."/>
            <person name="Li C.Y."/>
            <person name="Huang L."/>
            <person name="Wang Z.W."/>
            <person name="Zhao X."/>
            <person name="Zhong W.Y."/>
            <person name="Peng D.H."/>
            <person name="Ahmad S."/>
            <person name="Lan S."/>
            <person name="Zhang J.S."/>
            <person name="Tsai W.C."/>
            <person name="Van de Peer Y."/>
            <person name="Liu Z.J."/>
        </authorList>
    </citation>
    <scope>NUCLEOTIDE SEQUENCE</scope>
    <source>
        <strain evidence="1">CP</strain>
    </source>
</reference>
<evidence type="ECO:0000313" key="1">
    <source>
        <dbReference type="EMBL" id="KAK1311658.1"/>
    </source>
</evidence>
<name>A0AAV9EFI8_ACOCL</name>